<sequence length="441" mass="50232">MDVVDLTSLTDYESFIINGLHRSELDFRDTQGDSVVPLTLGYPTTKMVDDVSRIMQIACETRLAEERQSGNHMFNYGGRMGDPLLRVELVKFLSRHYGYDVASKDLLITSGASFALYHLGAKFFEAGDIVFAEEPTYFVAIDIIEKDIRMRVVHVSIDEDGIIPDELEKRIQKFYPKDGFVPSKQKLFWAMLFVIPCFQNPSSRCLSEERCKKVVHLARKYHLLVVSDDLYGPLRWGYSKNDNKLGLAPKRLRFYDNEGDPDYFGNVVSNCSFSKFMAPGLRVGWIEGPPVVLAKIGTSSLIESAGGFNQFTSGLIGKALELGLVDEHLKEVCNEYKERVETIQKILDKNLQGIIKYKVPQGGFFMWIELPETMHCSKLEELCKRKYGVLFHCGHRFTKIEGHLTNFIRISFSYCERERLFNGVKNLAAAVLELHLESKKG</sequence>
<dbReference type="SUPFAM" id="SSF53383">
    <property type="entry name" value="PLP-dependent transferases"/>
    <property type="match status" value="1"/>
</dbReference>
<dbReference type="GO" id="GO:0047536">
    <property type="term" value="F:2-aminoadipate transaminase activity"/>
    <property type="evidence" value="ECO:0007669"/>
    <property type="project" value="TreeGrafter"/>
</dbReference>
<dbReference type="InterPro" id="IPR015424">
    <property type="entry name" value="PyrdxlP-dep_Trfase"/>
</dbReference>
<dbReference type="InterPro" id="IPR004839">
    <property type="entry name" value="Aminotransferase_I/II_large"/>
</dbReference>
<name>A0A9Q1BJS2_HOLLE</name>
<reference evidence="2" key="1">
    <citation type="submission" date="2021-10" db="EMBL/GenBank/DDBJ databases">
        <title>Tropical sea cucumber genome reveals ecological adaptation and Cuvierian tubules defense mechanism.</title>
        <authorList>
            <person name="Chen T."/>
        </authorList>
    </citation>
    <scope>NUCLEOTIDE SEQUENCE</scope>
    <source>
        <strain evidence="2">Nanhai2018</strain>
        <tissue evidence="2">Muscle</tissue>
    </source>
</reference>
<dbReference type="CDD" id="cd00609">
    <property type="entry name" value="AAT_like"/>
    <property type="match status" value="1"/>
</dbReference>
<dbReference type="Gene3D" id="3.40.640.10">
    <property type="entry name" value="Type I PLP-dependent aspartate aminotransferase-like (Major domain)"/>
    <property type="match status" value="1"/>
</dbReference>
<keyword evidence="3" id="KW-1185">Reference proteome</keyword>
<dbReference type="Proteomes" id="UP001152320">
    <property type="component" value="Chromosome 15"/>
</dbReference>
<proteinExistence type="predicted"/>
<keyword evidence="2" id="KW-0808">Transferase</keyword>
<dbReference type="InterPro" id="IPR015421">
    <property type="entry name" value="PyrdxlP-dep_Trfase_major"/>
</dbReference>
<keyword evidence="2" id="KW-0032">Aminotransferase</keyword>
<dbReference type="Gene3D" id="3.90.1150.10">
    <property type="entry name" value="Aspartate Aminotransferase, domain 1"/>
    <property type="match status" value="1"/>
</dbReference>
<evidence type="ECO:0000313" key="3">
    <source>
        <dbReference type="Proteomes" id="UP001152320"/>
    </source>
</evidence>
<organism evidence="2 3">
    <name type="scientific">Holothuria leucospilota</name>
    <name type="common">Black long sea cucumber</name>
    <name type="synonym">Mertensiothuria leucospilota</name>
    <dbReference type="NCBI Taxonomy" id="206669"/>
    <lineage>
        <taxon>Eukaryota</taxon>
        <taxon>Metazoa</taxon>
        <taxon>Echinodermata</taxon>
        <taxon>Eleutherozoa</taxon>
        <taxon>Echinozoa</taxon>
        <taxon>Holothuroidea</taxon>
        <taxon>Aspidochirotacea</taxon>
        <taxon>Aspidochirotida</taxon>
        <taxon>Holothuriidae</taxon>
        <taxon>Holothuria</taxon>
    </lineage>
</organism>
<dbReference type="InterPro" id="IPR015422">
    <property type="entry name" value="PyrdxlP-dep_Trfase_small"/>
</dbReference>
<dbReference type="EMBL" id="JAIZAY010000015">
    <property type="protein sequence ID" value="KAJ8027911.1"/>
    <property type="molecule type" value="Genomic_DNA"/>
</dbReference>
<accession>A0A9Q1BJS2</accession>
<dbReference type="AlphaFoldDB" id="A0A9Q1BJS2"/>
<evidence type="ECO:0000259" key="1">
    <source>
        <dbReference type="Pfam" id="PF00155"/>
    </source>
</evidence>
<dbReference type="OrthoDB" id="7042322at2759"/>
<evidence type="ECO:0000313" key="2">
    <source>
        <dbReference type="EMBL" id="KAJ8027911.1"/>
    </source>
</evidence>
<dbReference type="GO" id="GO:0030170">
    <property type="term" value="F:pyridoxal phosphate binding"/>
    <property type="evidence" value="ECO:0007669"/>
    <property type="project" value="InterPro"/>
</dbReference>
<gene>
    <name evidence="2" type="ORF">HOLleu_30003</name>
</gene>
<protein>
    <submittedName>
        <fullName evidence="2">Kynurenine/alpha-aminoadipate aminotransferase, mitochondrial</fullName>
    </submittedName>
</protein>
<dbReference type="PANTHER" id="PTHR42858">
    <property type="entry name" value="AMINOTRANSFERASE"/>
    <property type="match status" value="1"/>
</dbReference>
<dbReference type="Pfam" id="PF00155">
    <property type="entry name" value="Aminotran_1_2"/>
    <property type="match status" value="1"/>
</dbReference>
<comment type="caution">
    <text evidence="2">The sequence shown here is derived from an EMBL/GenBank/DDBJ whole genome shotgun (WGS) entry which is preliminary data.</text>
</comment>
<dbReference type="PANTHER" id="PTHR42858:SF1">
    <property type="entry name" value="LD15494P"/>
    <property type="match status" value="1"/>
</dbReference>
<feature type="domain" description="Aminotransferase class I/classII large" evidence="1">
    <location>
        <begin position="63"/>
        <end position="420"/>
    </location>
</feature>